<protein>
    <submittedName>
        <fullName evidence="1">Uncharacterized protein</fullName>
    </submittedName>
</protein>
<gene>
    <name evidence="1" type="ORF">FSP39_004205</name>
</gene>
<evidence type="ECO:0000313" key="1">
    <source>
        <dbReference type="EMBL" id="KAK3105720.1"/>
    </source>
</evidence>
<name>A0AA88YUD9_PINIB</name>
<proteinExistence type="predicted"/>
<evidence type="ECO:0000313" key="2">
    <source>
        <dbReference type="Proteomes" id="UP001186944"/>
    </source>
</evidence>
<keyword evidence="2" id="KW-1185">Reference proteome</keyword>
<dbReference type="EMBL" id="VSWD01000003">
    <property type="protein sequence ID" value="KAK3105720.1"/>
    <property type="molecule type" value="Genomic_DNA"/>
</dbReference>
<organism evidence="1 2">
    <name type="scientific">Pinctada imbricata</name>
    <name type="common">Atlantic pearl-oyster</name>
    <name type="synonym">Pinctada martensii</name>
    <dbReference type="NCBI Taxonomy" id="66713"/>
    <lineage>
        <taxon>Eukaryota</taxon>
        <taxon>Metazoa</taxon>
        <taxon>Spiralia</taxon>
        <taxon>Lophotrochozoa</taxon>
        <taxon>Mollusca</taxon>
        <taxon>Bivalvia</taxon>
        <taxon>Autobranchia</taxon>
        <taxon>Pteriomorphia</taxon>
        <taxon>Pterioida</taxon>
        <taxon>Pterioidea</taxon>
        <taxon>Pteriidae</taxon>
        <taxon>Pinctada</taxon>
    </lineage>
</organism>
<dbReference type="AlphaFoldDB" id="A0AA88YUD9"/>
<reference evidence="1" key="1">
    <citation type="submission" date="2019-08" db="EMBL/GenBank/DDBJ databases">
        <title>The improved chromosome-level genome for the pearl oyster Pinctada fucata martensii using PacBio sequencing and Hi-C.</title>
        <authorList>
            <person name="Zheng Z."/>
        </authorList>
    </citation>
    <scope>NUCLEOTIDE SEQUENCE</scope>
    <source>
        <strain evidence="1">ZZ-2019</strain>
        <tissue evidence="1">Adductor muscle</tissue>
    </source>
</reference>
<sequence>MLEDAIKGSATFKEHPERTSTSWIMLCPKSGTSSRLEDDGSIDIEESLSIPGIKQPIDIFKIQRNESEKQGNAVYFFVGEMFTPCRVLKAMKESNIVHLSDAAIKKQLRQLKHTLQNLLKYIEGVTSNGLQVKIIHFEDRGHSALSDELIKSFESEEKIDMIEEKLLKQYKHSLPEEYMSMLSSKEE</sequence>
<comment type="caution">
    <text evidence="1">The sequence shown here is derived from an EMBL/GenBank/DDBJ whole genome shotgun (WGS) entry which is preliminary data.</text>
</comment>
<dbReference type="Proteomes" id="UP001186944">
    <property type="component" value="Unassembled WGS sequence"/>
</dbReference>
<accession>A0AA88YUD9</accession>
<dbReference type="InterPro" id="IPR038623">
    <property type="entry name" value="STING_C_sf"/>
</dbReference>
<dbReference type="Gene3D" id="3.40.50.12100">
    <property type="entry name" value="Stimulator of interferon genes protein"/>
    <property type="match status" value="1"/>
</dbReference>